<organism evidence="1 2">
    <name type="scientific">Nostoc punctiforme NIES-2108</name>
    <dbReference type="NCBI Taxonomy" id="1356359"/>
    <lineage>
        <taxon>Bacteria</taxon>
        <taxon>Bacillati</taxon>
        <taxon>Cyanobacteriota</taxon>
        <taxon>Cyanophyceae</taxon>
        <taxon>Nostocales</taxon>
        <taxon>Nostocaceae</taxon>
        <taxon>Nostoc</taxon>
    </lineage>
</organism>
<dbReference type="SUPFAM" id="SSF51197">
    <property type="entry name" value="Clavaminate synthase-like"/>
    <property type="match status" value="1"/>
</dbReference>
<protein>
    <submittedName>
        <fullName evidence="1">Uncharacterized protein</fullName>
    </submittedName>
</protein>
<dbReference type="EMBL" id="LXQE01000184">
    <property type="protein sequence ID" value="RCJ30655.1"/>
    <property type="molecule type" value="Genomic_DNA"/>
</dbReference>
<dbReference type="Gene3D" id="2.60.120.650">
    <property type="entry name" value="Cupin"/>
    <property type="match status" value="1"/>
</dbReference>
<accession>A0A367R2L9</accession>
<evidence type="ECO:0000313" key="2">
    <source>
        <dbReference type="Proteomes" id="UP000252085"/>
    </source>
</evidence>
<sequence>MITTAKISITRICNPSKQEFLNLWKQGQAFIINGVANQWDAYKNWSNSYLTNVCGDNLVPVETYNPTFFQNYNFASGDYYNHPKQMKFNVCFLHNS</sequence>
<name>A0A367R2L9_NOSPU</name>
<evidence type="ECO:0000313" key="1">
    <source>
        <dbReference type="EMBL" id="RCJ30655.1"/>
    </source>
</evidence>
<reference evidence="1 2" key="1">
    <citation type="submission" date="2016-04" db="EMBL/GenBank/DDBJ databases">
        <authorList>
            <person name="Evans L.H."/>
            <person name="Alamgir A."/>
            <person name="Owens N."/>
            <person name="Weber N.D."/>
            <person name="Virtaneva K."/>
            <person name="Barbian K."/>
            <person name="Babar A."/>
            <person name="Rosenke K."/>
        </authorList>
    </citation>
    <scope>NUCLEOTIDE SEQUENCE [LARGE SCALE GENOMIC DNA]</scope>
    <source>
        <strain evidence="1">NIES-2108</strain>
    </source>
</reference>
<dbReference type="AlphaFoldDB" id="A0A367R2L9"/>
<comment type="caution">
    <text evidence="1">The sequence shown here is derived from an EMBL/GenBank/DDBJ whole genome shotgun (WGS) entry which is preliminary data.</text>
</comment>
<gene>
    <name evidence="1" type="ORF">A6769_32955</name>
</gene>
<dbReference type="Proteomes" id="UP000252085">
    <property type="component" value="Unassembled WGS sequence"/>
</dbReference>
<proteinExistence type="predicted"/>